<protein>
    <submittedName>
        <fullName evidence="2">Uncharacterized protein</fullName>
    </submittedName>
</protein>
<dbReference type="Proteomes" id="UP001295444">
    <property type="component" value="Chromosome 07"/>
</dbReference>
<evidence type="ECO:0000313" key="2">
    <source>
        <dbReference type="EMBL" id="CAH2305910.1"/>
    </source>
</evidence>
<dbReference type="EMBL" id="OW240918">
    <property type="protein sequence ID" value="CAH2305910.1"/>
    <property type="molecule type" value="Genomic_DNA"/>
</dbReference>
<dbReference type="AlphaFoldDB" id="A0AAD1SRT7"/>
<reference evidence="2" key="1">
    <citation type="submission" date="2022-03" db="EMBL/GenBank/DDBJ databases">
        <authorList>
            <person name="Alioto T."/>
            <person name="Alioto T."/>
            <person name="Gomez Garrido J."/>
        </authorList>
    </citation>
    <scope>NUCLEOTIDE SEQUENCE</scope>
</reference>
<evidence type="ECO:0000256" key="1">
    <source>
        <dbReference type="SAM" id="MobiDB-lite"/>
    </source>
</evidence>
<sequence>MPSTGPSRCHTAKRIIKRGLNQAPTERRQRKRKQKAHARQKPRPPRRHLTCKPPPGNSMASNNENSPTKPKIARETEHLSSEGLSCKAQALRTNQHGPANTNYMALVAGWTTGSPA</sequence>
<accession>A0AAD1SRT7</accession>
<feature type="compositionally biased region" description="Basic residues" evidence="1">
    <location>
        <begin position="28"/>
        <end position="50"/>
    </location>
</feature>
<feature type="compositionally biased region" description="Polar residues" evidence="1">
    <location>
        <begin position="58"/>
        <end position="68"/>
    </location>
</feature>
<feature type="region of interest" description="Disordered" evidence="1">
    <location>
        <begin position="1"/>
        <end position="83"/>
    </location>
</feature>
<evidence type="ECO:0000313" key="3">
    <source>
        <dbReference type="Proteomes" id="UP001295444"/>
    </source>
</evidence>
<proteinExistence type="predicted"/>
<gene>
    <name evidence="2" type="ORF">PECUL_23A034371</name>
</gene>
<keyword evidence="3" id="KW-1185">Reference proteome</keyword>
<organism evidence="2 3">
    <name type="scientific">Pelobates cultripes</name>
    <name type="common">Western spadefoot toad</name>
    <dbReference type="NCBI Taxonomy" id="61616"/>
    <lineage>
        <taxon>Eukaryota</taxon>
        <taxon>Metazoa</taxon>
        <taxon>Chordata</taxon>
        <taxon>Craniata</taxon>
        <taxon>Vertebrata</taxon>
        <taxon>Euteleostomi</taxon>
        <taxon>Amphibia</taxon>
        <taxon>Batrachia</taxon>
        <taxon>Anura</taxon>
        <taxon>Pelobatoidea</taxon>
        <taxon>Pelobatidae</taxon>
        <taxon>Pelobates</taxon>
    </lineage>
</organism>
<name>A0AAD1SRT7_PELCU</name>